<organism evidence="13 14">
    <name type="scientific">Meloidogyne incognita</name>
    <name type="common">Southern root-knot nematode worm</name>
    <name type="synonym">Oxyuris incognita</name>
    <dbReference type="NCBI Taxonomy" id="6306"/>
    <lineage>
        <taxon>Eukaryota</taxon>
        <taxon>Metazoa</taxon>
        <taxon>Ecdysozoa</taxon>
        <taxon>Nematoda</taxon>
        <taxon>Chromadorea</taxon>
        <taxon>Rhabditida</taxon>
        <taxon>Tylenchina</taxon>
        <taxon>Tylenchomorpha</taxon>
        <taxon>Tylenchoidea</taxon>
        <taxon>Meloidogynidae</taxon>
        <taxon>Meloidogyninae</taxon>
        <taxon>Meloidogyne</taxon>
        <taxon>Meloidogyne incognita group</taxon>
    </lineage>
</organism>
<evidence type="ECO:0000256" key="3">
    <source>
        <dbReference type="ARBA" id="ARBA00022692"/>
    </source>
</evidence>
<feature type="transmembrane region" description="Helical" evidence="11">
    <location>
        <begin position="193"/>
        <end position="215"/>
    </location>
</feature>
<evidence type="ECO:0000256" key="7">
    <source>
        <dbReference type="ARBA" id="ARBA00023170"/>
    </source>
</evidence>
<feature type="domain" description="G-protein coupled receptors family 1 profile" evidence="12">
    <location>
        <begin position="25"/>
        <end position="479"/>
    </location>
</feature>
<accession>A0A914KZE4</accession>
<name>A0A914KZE4_MELIC</name>
<keyword evidence="2" id="KW-1003">Cell membrane</keyword>
<feature type="transmembrane region" description="Helical" evidence="11">
    <location>
        <begin position="426"/>
        <end position="448"/>
    </location>
</feature>
<feature type="transmembrane region" description="Helical" evidence="11">
    <location>
        <begin position="6"/>
        <end position="34"/>
    </location>
</feature>
<evidence type="ECO:0000256" key="10">
    <source>
        <dbReference type="SAM" id="MobiDB-lite"/>
    </source>
</evidence>
<comment type="similarity">
    <text evidence="9">Belongs to the G-protein coupled receptor 1 family.</text>
</comment>
<dbReference type="GO" id="GO:0005886">
    <property type="term" value="C:plasma membrane"/>
    <property type="evidence" value="ECO:0007669"/>
    <property type="project" value="UniProtKB-SubCell"/>
</dbReference>
<protein>
    <submittedName>
        <fullName evidence="14">G-protein coupled receptors family 1 profile domain-containing protein</fullName>
    </submittedName>
</protein>
<evidence type="ECO:0000256" key="5">
    <source>
        <dbReference type="ARBA" id="ARBA00023040"/>
    </source>
</evidence>
<feature type="transmembrane region" description="Helical" evidence="11">
    <location>
        <begin position="460"/>
        <end position="482"/>
    </location>
</feature>
<evidence type="ECO:0000256" key="2">
    <source>
        <dbReference type="ARBA" id="ARBA00022475"/>
    </source>
</evidence>
<proteinExistence type="inferred from homology"/>
<evidence type="ECO:0000313" key="14">
    <source>
        <dbReference type="WBParaSite" id="Minc3s00177g06843"/>
    </source>
</evidence>
<keyword evidence="6 11" id="KW-0472">Membrane</keyword>
<dbReference type="InterPro" id="IPR000276">
    <property type="entry name" value="GPCR_Rhodpsn"/>
</dbReference>
<dbReference type="GO" id="GO:0071880">
    <property type="term" value="P:adenylate cyclase-activating adrenergic receptor signaling pathway"/>
    <property type="evidence" value="ECO:0007669"/>
    <property type="project" value="TreeGrafter"/>
</dbReference>
<keyword evidence="3 9" id="KW-0812">Transmembrane</keyword>
<dbReference type="Proteomes" id="UP000887563">
    <property type="component" value="Unplaced"/>
</dbReference>
<feature type="transmembrane region" description="Helical" evidence="11">
    <location>
        <begin position="46"/>
        <end position="68"/>
    </location>
</feature>
<reference evidence="14" key="1">
    <citation type="submission" date="2022-11" db="UniProtKB">
        <authorList>
            <consortium name="WormBaseParasite"/>
        </authorList>
    </citation>
    <scope>IDENTIFICATION</scope>
</reference>
<evidence type="ECO:0000313" key="13">
    <source>
        <dbReference type="Proteomes" id="UP000887563"/>
    </source>
</evidence>
<evidence type="ECO:0000256" key="1">
    <source>
        <dbReference type="ARBA" id="ARBA00004651"/>
    </source>
</evidence>
<evidence type="ECO:0000256" key="6">
    <source>
        <dbReference type="ARBA" id="ARBA00023136"/>
    </source>
</evidence>
<dbReference type="SUPFAM" id="SSF81321">
    <property type="entry name" value="Family A G protein-coupled receptor-like"/>
    <property type="match status" value="1"/>
</dbReference>
<evidence type="ECO:0000256" key="11">
    <source>
        <dbReference type="SAM" id="Phobius"/>
    </source>
</evidence>
<dbReference type="SMART" id="SM01381">
    <property type="entry name" value="7TM_GPCR_Srsx"/>
    <property type="match status" value="1"/>
</dbReference>
<dbReference type="Pfam" id="PF00001">
    <property type="entry name" value="7tm_1"/>
    <property type="match status" value="1"/>
</dbReference>
<dbReference type="GO" id="GO:0043410">
    <property type="term" value="P:positive regulation of MAPK cascade"/>
    <property type="evidence" value="ECO:0007669"/>
    <property type="project" value="TreeGrafter"/>
</dbReference>
<dbReference type="WBParaSite" id="Minc3s00177g06843">
    <property type="protein sequence ID" value="Minc3s00177g06843"/>
    <property type="gene ID" value="Minc3s00177g06843"/>
</dbReference>
<keyword evidence="5 9" id="KW-0297">G-protein coupled receptor</keyword>
<dbReference type="GO" id="GO:0004989">
    <property type="term" value="F:octopamine receptor activity"/>
    <property type="evidence" value="ECO:0007669"/>
    <property type="project" value="TreeGrafter"/>
</dbReference>
<keyword evidence="7 9" id="KW-0675">Receptor</keyword>
<keyword evidence="8 9" id="KW-0807">Transducer</keyword>
<dbReference type="PANTHER" id="PTHR24248:SF187">
    <property type="entry name" value="OCTOPAMINE RECEPTOR BETA-2R"/>
    <property type="match status" value="1"/>
</dbReference>
<feature type="region of interest" description="Disordered" evidence="10">
    <location>
        <begin position="378"/>
        <end position="422"/>
    </location>
</feature>
<feature type="transmembrane region" description="Helical" evidence="11">
    <location>
        <begin position="74"/>
        <end position="105"/>
    </location>
</feature>
<sequence>MLPWWLPLLIFVPLFSVLISLAFSGNLLVIAAIFYDRKLRRQPENLFLVSLALSDLFVAGMVMVLAAANDLIGFWPFGAAFCQFWICLDIACSTASILNLCAIALDRFIHISRPMRYVRFVGRRVICCSVCAIWIISTAVGTAQIAFGATNGLEIYSVIFNGDYFGEINETDKFRFIEQQPTLVQCQLQLSPFYAVFSSLLSFFLPATLMLFLYYRLYLYARHHARSIQSQLKQATSLLILQLASDRVRQVVVRPSSGFLATSLLILQLASDRVRQVVVRPSSGFLSPSSIALHYDSRRFSGKSSFDGESLQKAEFSQINVAVNKSPENHSIDATIQQGTPVLRATLRQLRRTESNNSSSFSFVSRNGLGVNSRRVGCGGGNGGERRKSCSPLPSPTTKRGFKSCGWSNNNNGNGGHRSSDKKARVTLGVIMGTFLICWLPFFIVNVLRPFWPEIFPPLLFQTVSWLGYANSSVNPVIYGIFNRDFRRAFSRIMNKLIHCIDEERRGENSRGGTFRTRTESESFNKFNKSLNNASELQQQQKLIFKQKKTNKKLRFLCF</sequence>
<evidence type="ECO:0000259" key="12">
    <source>
        <dbReference type="PROSITE" id="PS50262"/>
    </source>
</evidence>
<keyword evidence="4 11" id="KW-1133">Transmembrane helix</keyword>
<dbReference type="PANTHER" id="PTHR24248">
    <property type="entry name" value="ADRENERGIC RECEPTOR-RELATED G-PROTEIN COUPLED RECEPTOR"/>
    <property type="match status" value="1"/>
</dbReference>
<dbReference type="PROSITE" id="PS50262">
    <property type="entry name" value="G_PROTEIN_RECEP_F1_2"/>
    <property type="match status" value="1"/>
</dbReference>
<evidence type="ECO:0000256" key="9">
    <source>
        <dbReference type="RuleBase" id="RU000688"/>
    </source>
</evidence>
<dbReference type="InterPro" id="IPR017452">
    <property type="entry name" value="GPCR_Rhodpsn_7TM"/>
</dbReference>
<evidence type="ECO:0000256" key="8">
    <source>
        <dbReference type="ARBA" id="ARBA00023224"/>
    </source>
</evidence>
<dbReference type="Gene3D" id="1.20.1070.10">
    <property type="entry name" value="Rhodopsin 7-helix transmembrane proteins"/>
    <property type="match status" value="2"/>
</dbReference>
<dbReference type="PRINTS" id="PR00237">
    <property type="entry name" value="GPCRRHODOPSN"/>
</dbReference>
<feature type="transmembrane region" description="Helical" evidence="11">
    <location>
        <begin position="125"/>
        <end position="147"/>
    </location>
</feature>
<dbReference type="AlphaFoldDB" id="A0A914KZE4"/>
<comment type="subcellular location">
    <subcellularLocation>
        <location evidence="1">Cell membrane</location>
        <topology evidence="1">Multi-pass membrane protein</topology>
    </subcellularLocation>
</comment>
<dbReference type="PROSITE" id="PS00237">
    <property type="entry name" value="G_PROTEIN_RECEP_F1_1"/>
    <property type="match status" value="1"/>
</dbReference>
<evidence type="ECO:0000256" key="4">
    <source>
        <dbReference type="ARBA" id="ARBA00022989"/>
    </source>
</evidence>
<keyword evidence="13" id="KW-1185">Reference proteome</keyword>